<keyword evidence="1" id="KW-0472">Membrane</keyword>
<gene>
    <name evidence="2" type="ORF">BEP19_08300</name>
</gene>
<keyword evidence="1" id="KW-0812">Transmembrane</keyword>
<keyword evidence="1" id="KW-1133">Transmembrane helix</keyword>
<evidence type="ECO:0000313" key="2">
    <source>
        <dbReference type="EMBL" id="RKD24385.1"/>
    </source>
</evidence>
<dbReference type="Proteomes" id="UP000284219">
    <property type="component" value="Unassembled WGS sequence"/>
</dbReference>
<sequence>MFQVCQGHLYKYVKVTMHDGSAHRGYIVDVNSEKVTMAIEDETRSDRSAPFIYWTLPLFAIAAIAARRRRRPYPSYYPYAPYPAPYGYPPYYGY</sequence>
<keyword evidence="3" id="KW-1185">Reference proteome</keyword>
<feature type="transmembrane region" description="Helical" evidence="1">
    <location>
        <begin position="51"/>
        <end position="67"/>
    </location>
</feature>
<dbReference type="RefSeq" id="WP_120189682.1">
    <property type="nucleotide sequence ID" value="NZ_MCHY01000008.1"/>
</dbReference>
<reference evidence="2 3" key="1">
    <citation type="submission" date="2016-08" db="EMBL/GenBank/DDBJ databases">
        <title>Novel Firmicute Genomes.</title>
        <authorList>
            <person name="Poppleton D.I."/>
            <person name="Gribaldo S."/>
        </authorList>
    </citation>
    <scope>NUCLEOTIDE SEQUENCE [LARGE SCALE GENOMIC DNA]</scope>
    <source>
        <strain evidence="2 3">RAOx-1</strain>
    </source>
</reference>
<dbReference type="AlphaFoldDB" id="A0A419SK89"/>
<organism evidence="2 3">
    <name type="scientific">Ammoniphilus oxalaticus</name>
    <dbReference type="NCBI Taxonomy" id="66863"/>
    <lineage>
        <taxon>Bacteria</taxon>
        <taxon>Bacillati</taxon>
        <taxon>Bacillota</taxon>
        <taxon>Bacilli</taxon>
        <taxon>Bacillales</taxon>
        <taxon>Paenibacillaceae</taxon>
        <taxon>Aneurinibacillus group</taxon>
        <taxon>Ammoniphilus</taxon>
    </lineage>
</organism>
<evidence type="ECO:0000256" key="1">
    <source>
        <dbReference type="SAM" id="Phobius"/>
    </source>
</evidence>
<accession>A0A419SK89</accession>
<dbReference type="OrthoDB" id="2943863at2"/>
<name>A0A419SK89_9BACL</name>
<dbReference type="EMBL" id="MCHY01000008">
    <property type="protein sequence ID" value="RKD24385.1"/>
    <property type="molecule type" value="Genomic_DNA"/>
</dbReference>
<protein>
    <submittedName>
        <fullName evidence="2">Uncharacterized protein</fullName>
    </submittedName>
</protein>
<evidence type="ECO:0000313" key="3">
    <source>
        <dbReference type="Proteomes" id="UP000284219"/>
    </source>
</evidence>
<proteinExistence type="predicted"/>
<comment type="caution">
    <text evidence="2">The sequence shown here is derived from an EMBL/GenBank/DDBJ whole genome shotgun (WGS) entry which is preliminary data.</text>
</comment>